<feature type="compositionally biased region" description="Low complexity" evidence="10">
    <location>
        <begin position="17"/>
        <end position="27"/>
    </location>
</feature>
<proteinExistence type="inferred from homology"/>
<protein>
    <recommendedName>
        <fullName evidence="9">Nuclear pore complex protein Nup85</fullName>
    </recommendedName>
</protein>
<evidence type="ECO:0000256" key="1">
    <source>
        <dbReference type="ARBA" id="ARBA00004567"/>
    </source>
</evidence>
<reference evidence="11" key="2">
    <citation type="journal article" date="2022" name="Microb. Genom.">
        <title>A chromosome-scale genome assembly of the tomato pathogen Cladosporium fulvum reveals a compartmentalized genome architecture and the presence of a dispensable chromosome.</title>
        <authorList>
            <person name="Zaccaron A.Z."/>
            <person name="Chen L.H."/>
            <person name="Samaras A."/>
            <person name="Stergiopoulos I."/>
        </authorList>
    </citation>
    <scope>NUCLEOTIDE SEQUENCE</scope>
    <source>
        <strain evidence="11">Race5_Kim</strain>
    </source>
</reference>
<sequence>MFAGPGTPKARSIRTAPSTTPVVPVPSYLLDTVQSNTPSGPPPGGRSAFNSSYNPGKKNAGYGVPDESEYYEDEDEDVEAEDDDLFGRQSLLSSRGPAHSLRSSIGASQSRGIKRDRGGQPKETLEKKHGPVMRFNTRGKKAAQLKEPDHVILESERIVDDVNARIQRQPGQRDALLADAASQLTKLWSKASKSATKPGGIGPESSDGLTKANYLASLLLQLYYPHSTKATPATRNPRSLTTTEQAPTAVPVPKALLEWLETYHVPFPDDYDYVRDYNPAPSAQESFWDVVLANILRGKLGRAVGLLKDAGWEHAYTAEEDHAYEGYNDQQLEYIDEAVDDCVRVLEACPGHKYDDWDVRSLDWTTYRQRANAMFEKLVVLAEGDGEQEGNMFERSVRGGGQSLSSSVRKAESKVPYTIYDNLKVVYGILLGCTEEILMTAQDWLEGSLYLTIWWDGTSEEDMGASLSRSSMRRSAIQSDRLVDGFPLDAYRRRLARAFDDITKDVEEPNKNEKKDPVFEVDTLDSIQLGLGCVLEGSVTEAVELLRTWSMPITVSVAELGTLGRWIPCARPRSRGGFEFSRDNLLGMSAPGAPPPDDLDLDELLSEYADLLSAKREVDAKEGWELSVAVLNRLDQAPAAEDRIGDLLQRLDLAEEARVGKVLQVCDELGQVEQRRQIAERFADSLDEQGVQAAGTILTYYARAQADTKLKERISTLTASCLAQSAAFPPQNELDETLAALISKDRPAMKALAKVDLEAATLLSSQLSGYATLRKYYDLRDQEIYTSQGIPVDHPLRSLERRRAAASALFAIITSAADCISGGLYDPEVESVIPADGILTLLGEALPLLGQQLRIFTEQHVYTLLAIVEAFHASPSRIQENADSLLATTLDLYKEETSTASGVFKKKKSKTDLSASSSWDMIGSVMAQSQSGKGVKTERAWDWRRGLVGSGEDVDRALVVRLVREGLVKEVAGGWGGRLNW</sequence>
<dbReference type="InterPro" id="IPR011502">
    <property type="entry name" value="Nucleoporin_Nup85"/>
</dbReference>
<keyword evidence="8 9" id="KW-0539">Nucleus</keyword>
<dbReference type="Proteomes" id="UP000756132">
    <property type="component" value="Chromosome 10"/>
</dbReference>
<dbReference type="GO" id="GO:0017056">
    <property type="term" value="F:structural constituent of nuclear pore"/>
    <property type="evidence" value="ECO:0007669"/>
    <property type="project" value="TreeGrafter"/>
</dbReference>
<feature type="region of interest" description="Disordered" evidence="10">
    <location>
        <begin position="1"/>
        <end position="134"/>
    </location>
</feature>
<dbReference type="PANTHER" id="PTHR13373">
    <property type="entry name" value="FROUNT PROTEIN-RELATED"/>
    <property type="match status" value="1"/>
</dbReference>
<evidence type="ECO:0000256" key="5">
    <source>
        <dbReference type="ARBA" id="ARBA00022927"/>
    </source>
</evidence>
<keyword evidence="4 9" id="KW-0509">mRNA transport</keyword>
<reference evidence="11" key="1">
    <citation type="submission" date="2021-12" db="EMBL/GenBank/DDBJ databases">
        <authorList>
            <person name="Zaccaron A."/>
            <person name="Stergiopoulos I."/>
        </authorList>
    </citation>
    <scope>NUCLEOTIDE SEQUENCE</scope>
    <source>
        <strain evidence="11">Race5_Kim</strain>
    </source>
</reference>
<keyword evidence="6 9" id="KW-0811">Translocation</keyword>
<keyword evidence="5 9" id="KW-0653">Protein transport</keyword>
<dbReference type="KEGG" id="ffu:CLAFUR5_12152"/>
<dbReference type="RefSeq" id="XP_047767183.1">
    <property type="nucleotide sequence ID" value="XM_047911300.1"/>
</dbReference>
<organism evidence="11 12">
    <name type="scientific">Passalora fulva</name>
    <name type="common">Tomato leaf mold</name>
    <name type="synonym">Cladosporium fulvum</name>
    <dbReference type="NCBI Taxonomy" id="5499"/>
    <lineage>
        <taxon>Eukaryota</taxon>
        <taxon>Fungi</taxon>
        <taxon>Dikarya</taxon>
        <taxon>Ascomycota</taxon>
        <taxon>Pezizomycotina</taxon>
        <taxon>Dothideomycetes</taxon>
        <taxon>Dothideomycetidae</taxon>
        <taxon>Mycosphaerellales</taxon>
        <taxon>Mycosphaerellaceae</taxon>
        <taxon>Fulvia</taxon>
    </lineage>
</organism>
<feature type="compositionally biased region" description="Acidic residues" evidence="10">
    <location>
        <begin position="66"/>
        <end position="84"/>
    </location>
</feature>
<evidence type="ECO:0000256" key="8">
    <source>
        <dbReference type="ARBA" id="ARBA00023242"/>
    </source>
</evidence>
<comment type="similarity">
    <text evidence="2 9">Belongs to the nucleoporin Nup85 family.</text>
</comment>
<dbReference type="EMBL" id="CP090172">
    <property type="protein sequence ID" value="UJO22817.1"/>
    <property type="molecule type" value="Genomic_DNA"/>
</dbReference>
<dbReference type="GeneID" id="71992030"/>
<evidence type="ECO:0000256" key="4">
    <source>
        <dbReference type="ARBA" id="ARBA00022816"/>
    </source>
</evidence>
<dbReference type="AlphaFoldDB" id="A0A9Q8PI22"/>
<name>A0A9Q8PI22_PASFU</name>
<evidence type="ECO:0000313" key="12">
    <source>
        <dbReference type="Proteomes" id="UP000756132"/>
    </source>
</evidence>
<comment type="function">
    <text evidence="9">Functions as a component of the nuclear pore complex (NPC).</text>
</comment>
<dbReference type="GO" id="GO:0006606">
    <property type="term" value="P:protein import into nucleus"/>
    <property type="evidence" value="ECO:0007669"/>
    <property type="project" value="TreeGrafter"/>
</dbReference>
<comment type="subunit">
    <text evidence="9">Component of the nuclear pore complex (NPC).</text>
</comment>
<evidence type="ECO:0000313" key="11">
    <source>
        <dbReference type="EMBL" id="UJO22817.1"/>
    </source>
</evidence>
<feature type="compositionally biased region" description="Basic and acidic residues" evidence="10">
    <location>
        <begin position="113"/>
        <end position="129"/>
    </location>
</feature>
<gene>
    <name evidence="11" type="ORF">CLAFUR5_12152</name>
</gene>
<evidence type="ECO:0000256" key="9">
    <source>
        <dbReference type="RuleBase" id="RU365073"/>
    </source>
</evidence>
<evidence type="ECO:0000256" key="7">
    <source>
        <dbReference type="ARBA" id="ARBA00023132"/>
    </source>
</evidence>
<evidence type="ECO:0000256" key="2">
    <source>
        <dbReference type="ARBA" id="ARBA00005573"/>
    </source>
</evidence>
<dbReference type="PANTHER" id="PTHR13373:SF21">
    <property type="entry name" value="NUCLEAR PORE COMPLEX PROTEIN NUP85"/>
    <property type="match status" value="1"/>
</dbReference>
<dbReference type="GO" id="GO:0045893">
    <property type="term" value="P:positive regulation of DNA-templated transcription"/>
    <property type="evidence" value="ECO:0007669"/>
    <property type="project" value="TreeGrafter"/>
</dbReference>
<dbReference type="GO" id="GO:0031080">
    <property type="term" value="C:nuclear pore outer ring"/>
    <property type="evidence" value="ECO:0007669"/>
    <property type="project" value="TreeGrafter"/>
</dbReference>
<evidence type="ECO:0000256" key="3">
    <source>
        <dbReference type="ARBA" id="ARBA00022448"/>
    </source>
</evidence>
<comment type="subcellular location">
    <subcellularLocation>
        <location evidence="1 9">Nucleus</location>
        <location evidence="1 9">Nuclear pore complex</location>
    </subcellularLocation>
</comment>
<keyword evidence="7 9" id="KW-0906">Nuclear pore complex</keyword>
<evidence type="ECO:0000256" key="6">
    <source>
        <dbReference type="ARBA" id="ARBA00023010"/>
    </source>
</evidence>
<dbReference type="GO" id="GO:0031965">
    <property type="term" value="C:nuclear membrane"/>
    <property type="evidence" value="ECO:0007669"/>
    <property type="project" value="UniProtKB-UniRule"/>
</dbReference>
<feature type="compositionally biased region" description="Polar residues" evidence="10">
    <location>
        <begin position="101"/>
        <end position="111"/>
    </location>
</feature>
<accession>A0A9Q8PI22</accession>
<keyword evidence="9" id="KW-0472">Membrane</keyword>
<dbReference type="OMA" id="YKPSPAC"/>
<dbReference type="Pfam" id="PF07575">
    <property type="entry name" value="Nucleopor_Nup85"/>
    <property type="match status" value="2"/>
</dbReference>
<keyword evidence="3 9" id="KW-0813">Transport</keyword>
<keyword evidence="12" id="KW-1185">Reference proteome</keyword>
<dbReference type="GO" id="GO:0006406">
    <property type="term" value="P:mRNA export from nucleus"/>
    <property type="evidence" value="ECO:0007669"/>
    <property type="project" value="TreeGrafter"/>
</dbReference>
<dbReference type="OrthoDB" id="5422384at2759"/>
<evidence type="ECO:0000256" key="10">
    <source>
        <dbReference type="SAM" id="MobiDB-lite"/>
    </source>
</evidence>